<dbReference type="PANTHER" id="PTHR33449:SF1">
    <property type="entry name" value="NUCLEOID-ASSOCIATED PROTEIN YBAB"/>
    <property type="match status" value="1"/>
</dbReference>
<keyword evidence="2" id="KW-0963">Cytoplasm</keyword>
<name>A0ABT1RJY0_9FIRM</name>
<feature type="region of interest" description="Disordered" evidence="3">
    <location>
        <begin position="1"/>
        <end position="29"/>
    </location>
</feature>
<comment type="caution">
    <text evidence="4">The sequence shown here is derived from an EMBL/GenBank/DDBJ whole genome shotgun (WGS) entry which is preliminary data.</text>
</comment>
<organism evidence="4 5">
    <name type="scientific">Anaerovorax odorimutans</name>
    <dbReference type="NCBI Taxonomy" id="109327"/>
    <lineage>
        <taxon>Bacteria</taxon>
        <taxon>Bacillati</taxon>
        <taxon>Bacillota</taxon>
        <taxon>Clostridia</taxon>
        <taxon>Peptostreptococcales</taxon>
        <taxon>Anaerovoracaceae</taxon>
        <taxon>Anaerovorax</taxon>
    </lineage>
</organism>
<keyword evidence="1 2" id="KW-0238">DNA-binding</keyword>
<comment type="subcellular location">
    <subcellularLocation>
        <location evidence="2">Cytoplasm</location>
        <location evidence="2">Nucleoid</location>
    </subcellularLocation>
</comment>
<dbReference type="NCBIfam" id="TIGR00103">
    <property type="entry name" value="DNA_YbaB_EbfC"/>
    <property type="match status" value="1"/>
</dbReference>
<dbReference type="Pfam" id="PF02575">
    <property type="entry name" value="YbaB_DNA_bd"/>
    <property type="match status" value="1"/>
</dbReference>
<gene>
    <name evidence="4" type="ORF">NE619_02005</name>
</gene>
<evidence type="ECO:0000256" key="3">
    <source>
        <dbReference type="SAM" id="MobiDB-lite"/>
    </source>
</evidence>
<evidence type="ECO:0000256" key="2">
    <source>
        <dbReference type="HAMAP-Rule" id="MF_00274"/>
    </source>
</evidence>
<proteinExistence type="inferred from homology"/>
<dbReference type="InterPro" id="IPR036894">
    <property type="entry name" value="YbaB-like_sf"/>
</dbReference>
<dbReference type="SUPFAM" id="SSF82607">
    <property type="entry name" value="YbaB-like"/>
    <property type="match status" value="1"/>
</dbReference>
<keyword evidence="5" id="KW-1185">Reference proteome</keyword>
<evidence type="ECO:0000313" key="5">
    <source>
        <dbReference type="Proteomes" id="UP001524502"/>
    </source>
</evidence>
<comment type="subunit">
    <text evidence="2">Homodimer.</text>
</comment>
<comment type="similarity">
    <text evidence="2">Belongs to the YbaB/EbfC family.</text>
</comment>
<dbReference type="PIRSF" id="PIRSF004555">
    <property type="entry name" value="UCP004555"/>
    <property type="match status" value="1"/>
</dbReference>
<dbReference type="Proteomes" id="UP001524502">
    <property type="component" value="Unassembled WGS sequence"/>
</dbReference>
<dbReference type="EMBL" id="JANFXK010000001">
    <property type="protein sequence ID" value="MCQ4635491.1"/>
    <property type="molecule type" value="Genomic_DNA"/>
</dbReference>
<reference evidence="4 5" key="1">
    <citation type="submission" date="2022-06" db="EMBL/GenBank/DDBJ databases">
        <title>Isolation of gut microbiota from human fecal samples.</title>
        <authorList>
            <person name="Pamer E.G."/>
            <person name="Barat B."/>
            <person name="Waligurski E."/>
            <person name="Medina S."/>
            <person name="Paddock L."/>
            <person name="Mostad J."/>
        </authorList>
    </citation>
    <scope>NUCLEOTIDE SEQUENCE [LARGE SCALE GENOMIC DNA]</scope>
    <source>
        <strain evidence="4 5">SL.3.17</strain>
    </source>
</reference>
<feature type="compositionally biased region" description="Low complexity" evidence="3">
    <location>
        <begin position="14"/>
        <end position="26"/>
    </location>
</feature>
<dbReference type="PANTHER" id="PTHR33449">
    <property type="entry name" value="NUCLEOID-ASSOCIATED PROTEIN YBAB"/>
    <property type="match status" value="1"/>
</dbReference>
<dbReference type="InterPro" id="IPR004401">
    <property type="entry name" value="YbaB/EbfC"/>
</dbReference>
<protein>
    <recommendedName>
        <fullName evidence="2">Nucleoid-associated protein NE619_02005</fullName>
    </recommendedName>
</protein>
<comment type="function">
    <text evidence="2">Binds to DNA and alters its conformation. May be involved in regulation of gene expression, nucleoid organization and DNA protection.</text>
</comment>
<dbReference type="Gene3D" id="3.30.1310.10">
    <property type="entry name" value="Nucleoid-associated protein YbaB-like domain"/>
    <property type="match status" value="1"/>
</dbReference>
<dbReference type="HAMAP" id="MF_00274">
    <property type="entry name" value="DNA_YbaB_EbfC"/>
    <property type="match status" value="1"/>
</dbReference>
<evidence type="ECO:0000313" key="4">
    <source>
        <dbReference type="EMBL" id="MCQ4635491.1"/>
    </source>
</evidence>
<accession>A0ABT1RJY0</accession>
<evidence type="ECO:0000256" key="1">
    <source>
        <dbReference type="ARBA" id="ARBA00023125"/>
    </source>
</evidence>
<sequence>MRAGKKPKAGGMGNMQKQMQQMQAMQRKMDELQGEIDQMETTATSGGGAVTVTVTGKKEIKSIEIKPEVVDPDDIEMLQDLILVASNEALRQMEEISQNEMNKLTGSLGIPGL</sequence>